<sequence length="175" mass="21098">MGNSIDEQTWKNATTDYKNLHKLVENSHSIRSFAFKCQDVIINRSTVDNAYYQSAKRFLLIINLLGFGTEIRRLLIDDLKKIPNFHLNYHSLSPEEQENMVSHVKSIQKWAAHYGINLELAFLLEFSEYIFTKQFIYNSHILYQLLKREEKIWERRVEFLRLEQQQYEKNRENHK</sequence>
<dbReference type="EMBL" id="AJIX01000015">
    <property type="protein sequence ID" value="KGR12588.1"/>
    <property type="molecule type" value="Genomic_DNA"/>
</dbReference>
<evidence type="ECO:0000313" key="2">
    <source>
        <dbReference type="EMBL" id="KGR12588.1"/>
    </source>
</evidence>
<feature type="coiled-coil region" evidence="1">
    <location>
        <begin position="143"/>
        <end position="170"/>
    </location>
</feature>
<dbReference type="Proteomes" id="UP000030161">
    <property type="component" value="Unassembled WGS sequence"/>
</dbReference>
<name>A0AB34PW17_CANAX</name>
<accession>A0AB34PW17</accession>
<evidence type="ECO:0000256" key="1">
    <source>
        <dbReference type="SAM" id="Coils"/>
    </source>
</evidence>
<organism evidence="2 3">
    <name type="scientific">Candida albicans P78048</name>
    <dbReference type="NCBI Taxonomy" id="1094989"/>
    <lineage>
        <taxon>Eukaryota</taxon>
        <taxon>Fungi</taxon>
        <taxon>Dikarya</taxon>
        <taxon>Ascomycota</taxon>
        <taxon>Saccharomycotina</taxon>
        <taxon>Pichiomycetes</taxon>
        <taxon>Debaryomycetaceae</taxon>
        <taxon>Candida/Lodderomyces clade</taxon>
        <taxon>Candida</taxon>
    </lineage>
</organism>
<comment type="caution">
    <text evidence="2">The sequence shown here is derived from an EMBL/GenBank/DDBJ whole genome shotgun (WGS) entry which is preliminary data.</text>
</comment>
<reference evidence="2 3" key="1">
    <citation type="submission" date="2013-12" db="EMBL/GenBank/DDBJ databases">
        <title>The Genome Sequence of Candida albicans P78048.</title>
        <authorList>
            <consortium name="The Broad Institute Genome Sequencing Platform"/>
            <consortium name="The Broad Institute Genome Sequencing Center for Infectious Disease"/>
            <person name="Cuomo C."/>
            <person name="Bennett R."/>
            <person name="Hirakawa M."/>
            <person name="Noverr M."/>
            <person name="Mitchell A."/>
            <person name="Young S.K."/>
            <person name="Zeng Q."/>
            <person name="Gargeya S."/>
            <person name="Fitzgerald M."/>
            <person name="Abouelleil A."/>
            <person name="Alvarado L."/>
            <person name="Berlin A.M."/>
            <person name="Chapman S.B."/>
            <person name="Dewar J."/>
            <person name="Goldberg J."/>
            <person name="Griggs A."/>
            <person name="Gujja S."/>
            <person name="Hansen M."/>
            <person name="Howarth C."/>
            <person name="Imamovic A."/>
            <person name="Larimer J."/>
            <person name="McCowan C."/>
            <person name="Murphy C."/>
            <person name="Pearson M."/>
            <person name="Priest M."/>
            <person name="Roberts A."/>
            <person name="Saif S."/>
            <person name="Shea T."/>
            <person name="Sykes S."/>
            <person name="Wortman J."/>
            <person name="Nusbaum C."/>
            <person name="Birren B."/>
        </authorList>
    </citation>
    <scope>NUCLEOTIDE SEQUENCE [LARGE SCALE GENOMIC DNA]</scope>
    <source>
        <strain evidence="2 3">P78048</strain>
    </source>
</reference>
<gene>
    <name evidence="2" type="ORF">MG3_02670</name>
</gene>
<protein>
    <recommendedName>
        <fullName evidence="4">HEPN AbiU2-like domain-containing protein</fullName>
    </recommendedName>
</protein>
<proteinExistence type="predicted"/>
<keyword evidence="1" id="KW-0175">Coiled coil</keyword>
<dbReference type="AlphaFoldDB" id="A0AB34PW17"/>
<evidence type="ECO:0008006" key="4">
    <source>
        <dbReference type="Google" id="ProtNLM"/>
    </source>
</evidence>
<evidence type="ECO:0000313" key="3">
    <source>
        <dbReference type="Proteomes" id="UP000030161"/>
    </source>
</evidence>